<dbReference type="Gene3D" id="3.20.19.10">
    <property type="entry name" value="Aconitase, domain 4"/>
    <property type="match status" value="1"/>
</dbReference>
<dbReference type="SUPFAM" id="SSF52016">
    <property type="entry name" value="LeuD/IlvD-like"/>
    <property type="match status" value="1"/>
</dbReference>
<comment type="similarity">
    <text evidence="4">Belongs to the LeuD family. LeuD type 1 subfamily.</text>
</comment>
<dbReference type="PATRIC" id="fig|1618659.3.peg.107"/>
<comment type="caution">
    <text evidence="12">The sequence shown here is derived from an EMBL/GenBank/DDBJ whole genome shotgun (WGS) entry which is preliminary data.</text>
</comment>
<evidence type="ECO:0000256" key="4">
    <source>
        <dbReference type="ARBA" id="ARBA00009845"/>
    </source>
</evidence>
<proteinExistence type="inferred from homology"/>
<dbReference type="CDD" id="cd01577">
    <property type="entry name" value="IPMI_Swivel"/>
    <property type="match status" value="1"/>
</dbReference>
<feature type="domain" description="Aconitase A/isopropylmalate dehydratase small subunit swivel" evidence="11">
    <location>
        <begin position="3"/>
        <end position="118"/>
    </location>
</feature>
<evidence type="ECO:0000256" key="7">
    <source>
        <dbReference type="ARBA" id="ARBA00022430"/>
    </source>
</evidence>
<dbReference type="Pfam" id="PF00694">
    <property type="entry name" value="Aconitase_C"/>
    <property type="match status" value="1"/>
</dbReference>
<dbReference type="AlphaFoldDB" id="A0A0G0ZJK9"/>
<comment type="catalytic activity">
    <reaction evidence="1">
        <text>(2R,3S)-3-isopropylmalate = (2S)-2-isopropylmalate</text>
        <dbReference type="Rhea" id="RHEA:32287"/>
        <dbReference type="ChEBI" id="CHEBI:1178"/>
        <dbReference type="ChEBI" id="CHEBI:35121"/>
        <dbReference type="EC" id="4.2.1.33"/>
    </reaction>
</comment>
<keyword evidence="7" id="KW-0432">Leucine biosynthesis</keyword>
<dbReference type="InterPro" id="IPR000573">
    <property type="entry name" value="AconitaseA/IPMdHydase_ssu_swvl"/>
</dbReference>
<comment type="subunit">
    <text evidence="5">Heterodimer of LeuC and LeuD.</text>
</comment>
<keyword evidence="8" id="KW-0028">Amino-acid biosynthesis</keyword>
<comment type="pathway">
    <text evidence="3">Amino-acid biosynthesis; L-leucine biosynthesis; L-leucine from 3-methyl-2-oxobutanoate: step 2/4.</text>
</comment>
<dbReference type="InterPro" id="IPR050075">
    <property type="entry name" value="LeuD"/>
</dbReference>
<evidence type="ECO:0000313" key="12">
    <source>
        <dbReference type="EMBL" id="KKS48864.1"/>
    </source>
</evidence>
<evidence type="ECO:0000256" key="10">
    <source>
        <dbReference type="ARBA" id="ARBA00023304"/>
    </source>
</evidence>
<dbReference type="InterPro" id="IPR015928">
    <property type="entry name" value="Aconitase/3IPM_dehydase_swvl"/>
</dbReference>
<dbReference type="EC" id="4.2.1.33" evidence="6"/>
<dbReference type="EMBL" id="LCDF01000002">
    <property type="protein sequence ID" value="KKS48864.1"/>
    <property type="molecule type" value="Genomic_DNA"/>
</dbReference>
<organism evidence="12 13">
    <name type="scientific">Candidatus Giovannonibacteria bacterium GW2011_GWF2_42_19</name>
    <dbReference type="NCBI Taxonomy" id="1618659"/>
    <lineage>
        <taxon>Bacteria</taxon>
        <taxon>Candidatus Giovannoniibacteriota</taxon>
    </lineage>
</organism>
<reference evidence="12" key="1">
    <citation type="journal article" date="2015" name="Nature">
        <title>rRNA introns, odd ribosomes, and small enigmatic genomes across a large radiation of phyla.</title>
        <authorList>
            <person name="Brown C.T."/>
            <person name="Hug L.A."/>
            <person name="Thomas B.C."/>
            <person name="Sharon I."/>
            <person name="Castelle C.J."/>
            <person name="Singh A."/>
            <person name="Wilkins M.J."/>
            <person name="Williams K.H."/>
            <person name="Banfield J.F."/>
        </authorList>
    </citation>
    <scope>NUCLEOTIDE SEQUENCE [LARGE SCALE GENOMIC DNA]</scope>
</reference>
<evidence type="ECO:0000259" key="11">
    <source>
        <dbReference type="Pfam" id="PF00694"/>
    </source>
</evidence>
<comment type="function">
    <text evidence="2">Catalyzes the isomerization between 2-isopropylmalate and 3-isopropylmalate, via the formation of 2-isopropylmaleate.</text>
</comment>
<sequence>MEKILRVEGKAFCLSPGNNVDTDQIIPGKYMKWLTMSGFGPHVFEDERAKSKGEHPFDLPENKGRTILVVGENFGCGSSREHAVWALVGWPIRAIIGESFAEIFRGNSAPNGLVCVDVAPKFRAKLEEWLRRYGEANVCVNLTEMVVSIGYVDGALGFKYDSCTMPDEHREMLISGQWNTTEALLSVGEETIRKVALSLPYIGQS</sequence>
<dbReference type="PANTHER" id="PTHR43345">
    <property type="entry name" value="3-ISOPROPYLMALATE DEHYDRATASE SMALL SUBUNIT 2-RELATED-RELATED"/>
    <property type="match status" value="1"/>
</dbReference>
<dbReference type="GO" id="GO:0003861">
    <property type="term" value="F:3-isopropylmalate dehydratase activity"/>
    <property type="evidence" value="ECO:0007669"/>
    <property type="project" value="UniProtKB-EC"/>
</dbReference>
<dbReference type="Proteomes" id="UP000034036">
    <property type="component" value="Unassembled WGS sequence"/>
</dbReference>
<dbReference type="STRING" id="1618659.UV11_C0002G0017"/>
<name>A0A0G0ZJK9_9BACT</name>
<evidence type="ECO:0000256" key="3">
    <source>
        <dbReference type="ARBA" id="ARBA00004729"/>
    </source>
</evidence>
<keyword evidence="10" id="KW-0100">Branched-chain amino acid biosynthesis</keyword>
<evidence type="ECO:0000256" key="1">
    <source>
        <dbReference type="ARBA" id="ARBA00000491"/>
    </source>
</evidence>
<dbReference type="GO" id="GO:0009098">
    <property type="term" value="P:L-leucine biosynthetic process"/>
    <property type="evidence" value="ECO:0007669"/>
    <property type="project" value="UniProtKB-KW"/>
</dbReference>
<evidence type="ECO:0000313" key="13">
    <source>
        <dbReference type="Proteomes" id="UP000034036"/>
    </source>
</evidence>
<accession>A0A0G0ZJK9</accession>
<evidence type="ECO:0000256" key="9">
    <source>
        <dbReference type="ARBA" id="ARBA00023239"/>
    </source>
</evidence>
<dbReference type="PANTHER" id="PTHR43345:SF5">
    <property type="entry name" value="3-ISOPROPYLMALATE DEHYDRATASE SMALL SUBUNIT"/>
    <property type="match status" value="1"/>
</dbReference>
<dbReference type="InterPro" id="IPR033940">
    <property type="entry name" value="IPMI_Swivel"/>
</dbReference>
<keyword evidence="9" id="KW-0456">Lyase</keyword>
<evidence type="ECO:0000256" key="2">
    <source>
        <dbReference type="ARBA" id="ARBA00002695"/>
    </source>
</evidence>
<gene>
    <name evidence="12" type="ORF">UV11_C0002G0017</name>
</gene>
<evidence type="ECO:0000256" key="8">
    <source>
        <dbReference type="ARBA" id="ARBA00022605"/>
    </source>
</evidence>
<evidence type="ECO:0000256" key="6">
    <source>
        <dbReference type="ARBA" id="ARBA00011998"/>
    </source>
</evidence>
<evidence type="ECO:0000256" key="5">
    <source>
        <dbReference type="ARBA" id="ARBA00011271"/>
    </source>
</evidence>
<protein>
    <recommendedName>
        <fullName evidence="6">3-isopropylmalate dehydratase</fullName>
        <ecNumber evidence="6">4.2.1.33</ecNumber>
    </recommendedName>
</protein>